<organism evidence="5 6">
    <name type="scientific">Sphingopyxis macrogoltabida</name>
    <name type="common">Sphingomonas macrogoltabidus</name>
    <dbReference type="NCBI Taxonomy" id="33050"/>
    <lineage>
        <taxon>Bacteria</taxon>
        <taxon>Pseudomonadati</taxon>
        <taxon>Pseudomonadota</taxon>
        <taxon>Alphaproteobacteria</taxon>
        <taxon>Sphingomonadales</taxon>
        <taxon>Sphingomonadaceae</taxon>
        <taxon>Sphingopyxis</taxon>
    </lineage>
</organism>
<comment type="cofactor">
    <cofactor evidence="1 4">
        <name>a divalent metal cation</name>
        <dbReference type="ChEBI" id="CHEBI:60240"/>
    </cofactor>
</comment>
<evidence type="ECO:0000313" key="5">
    <source>
        <dbReference type="EMBL" id="ALH82656.1"/>
    </source>
</evidence>
<comment type="function">
    <text evidence="4">Nucleoside triphosphate pyrophosphatase. May have a dual role in cell division arrest and in preventing the incorporation of modified nucleotides into cellular nucleic acids.</text>
</comment>
<evidence type="ECO:0000256" key="1">
    <source>
        <dbReference type="ARBA" id="ARBA00001968"/>
    </source>
</evidence>
<dbReference type="PIRSF" id="PIRSF006305">
    <property type="entry name" value="Maf"/>
    <property type="match status" value="1"/>
</dbReference>
<dbReference type="InterPro" id="IPR029001">
    <property type="entry name" value="ITPase-like_fam"/>
</dbReference>
<dbReference type="HAMAP" id="MF_00528">
    <property type="entry name" value="Maf"/>
    <property type="match status" value="1"/>
</dbReference>
<dbReference type="RefSeq" id="WP_084758562.1">
    <property type="nucleotide sequence ID" value="NZ_CP012700.1"/>
</dbReference>
<dbReference type="KEGG" id="smag:AN936_20530"/>
<accession>A0A0N9UB70</accession>
<dbReference type="CDD" id="cd00555">
    <property type="entry name" value="Maf"/>
    <property type="match status" value="1"/>
</dbReference>
<dbReference type="GO" id="GO:0047429">
    <property type="term" value="F:nucleoside triphosphate diphosphatase activity"/>
    <property type="evidence" value="ECO:0007669"/>
    <property type="project" value="UniProtKB-EC"/>
</dbReference>
<gene>
    <name evidence="5" type="ORF">AN936_20530</name>
</gene>
<name>A0A0N9UB70_SPHMC</name>
<feature type="active site" description="Proton acceptor" evidence="4">
    <location>
        <position position="75"/>
    </location>
</feature>
<keyword evidence="4" id="KW-0963">Cytoplasm</keyword>
<dbReference type="OrthoDB" id="9813962at2"/>
<dbReference type="SUPFAM" id="SSF52972">
    <property type="entry name" value="ITPase-like"/>
    <property type="match status" value="1"/>
</dbReference>
<comment type="subcellular location">
    <subcellularLocation>
        <location evidence="4">Cytoplasm</location>
    </subcellularLocation>
</comment>
<evidence type="ECO:0000256" key="2">
    <source>
        <dbReference type="ARBA" id="ARBA00022801"/>
    </source>
</evidence>
<comment type="similarity">
    <text evidence="4">Belongs to the Maf family.</text>
</comment>
<keyword evidence="3 4" id="KW-0546">Nucleotide metabolism</keyword>
<dbReference type="PATRIC" id="fig|33050.5.peg.4256"/>
<comment type="caution">
    <text evidence="4">Lacks conserved residue(s) required for the propagation of feature annotation.</text>
</comment>
<protein>
    <recommendedName>
        <fullName evidence="4">Nucleoside triphosphate pyrophosphatase</fullName>
        <ecNumber evidence="4">3.6.1.9</ecNumber>
    </recommendedName>
    <alternativeName>
        <fullName evidence="4">Nucleotide pyrophosphatase</fullName>
        <shortName evidence="4">Nucleotide PPase</shortName>
    </alternativeName>
</protein>
<dbReference type="EC" id="3.6.1.9" evidence="4"/>
<dbReference type="AlphaFoldDB" id="A0A0N9UB70"/>
<dbReference type="GO" id="GO:0005737">
    <property type="term" value="C:cytoplasm"/>
    <property type="evidence" value="ECO:0007669"/>
    <property type="project" value="UniProtKB-SubCell"/>
</dbReference>
<evidence type="ECO:0000256" key="3">
    <source>
        <dbReference type="ARBA" id="ARBA00023080"/>
    </source>
</evidence>
<dbReference type="Pfam" id="PF02545">
    <property type="entry name" value="Maf"/>
    <property type="match status" value="1"/>
</dbReference>
<sequence length="199" mass="21200">MTQLLLASQSSGRAAMLRAAGLDFETTAAHVDEEALTASLLASGQTPRNIADALAEAKAVKISSRLPGVTVIGADSTLALDDGAMLTKPESPEDAADHLRSMAGARHRLFSAAVAARDGTPVWRAIGEAKLWMRPLSDAFIADYVAREWDSIRWTVGCYEIEGAGVQLFDRVEGDPWTIIGMPMLPLLAWLRATGLAPS</sequence>
<dbReference type="Gene3D" id="3.90.950.10">
    <property type="match status" value="1"/>
</dbReference>
<dbReference type="GO" id="GO:0009117">
    <property type="term" value="P:nucleotide metabolic process"/>
    <property type="evidence" value="ECO:0007669"/>
    <property type="project" value="UniProtKB-KW"/>
</dbReference>
<dbReference type="InterPro" id="IPR003697">
    <property type="entry name" value="Maf-like"/>
</dbReference>
<dbReference type="Proteomes" id="UP000058074">
    <property type="component" value="Chromosome"/>
</dbReference>
<comment type="catalytic activity">
    <reaction evidence="4">
        <text>a 2'-deoxyribonucleoside 5'-triphosphate + H2O = a 2'-deoxyribonucleoside 5'-phosphate + diphosphate + H(+)</text>
        <dbReference type="Rhea" id="RHEA:44644"/>
        <dbReference type="ChEBI" id="CHEBI:15377"/>
        <dbReference type="ChEBI" id="CHEBI:15378"/>
        <dbReference type="ChEBI" id="CHEBI:33019"/>
        <dbReference type="ChEBI" id="CHEBI:61560"/>
        <dbReference type="ChEBI" id="CHEBI:65317"/>
        <dbReference type="EC" id="3.6.1.9"/>
    </reaction>
</comment>
<keyword evidence="2 4" id="KW-0378">Hydrolase</keyword>
<dbReference type="EMBL" id="CP012700">
    <property type="protein sequence ID" value="ALH82656.1"/>
    <property type="molecule type" value="Genomic_DNA"/>
</dbReference>
<dbReference type="PANTHER" id="PTHR43213">
    <property type="entry name" value="BIFUNCTIONAL DTTP/UTP PYROPHOSPHATASE/METHYLTRANSFERASE PROTEIN-RELATED"/>
    <property type="match status" value="1"/>
</dbReference>
<evidence type="ECO:0000313" key="6">
    <source>
        <dbReference type="Proteomes" id="UP000058074"/>
    </source>
</evidence>
<dbReference type="PANTHER" id="PTHR43213:SF5">
    <property type="entry name" value="BIFUNCTIONAL DTTP_UTP PYROPHOSPHATASE_METHYLTRANSFERASE PROTEIN-RELATED"/>
    <property type="match status" value="1"/>
</dbReference>
<proteinExistence type="inferred from homology"/>
<comment type="catalytic activity">
    <reaction evidence="4">
        <text>a ribonucleoside 5'-triphosphate + H2O = a ribonucleoside 5'-phosphate + diphosphate + H(+)</text>
        <dbReference type="Rhea" id="RHEA:23996"/>
        <dbReference type="ChEBI" id="CHEBI:15377"/>
        <dbReference type="ChEBI" id="CHEBI:15378"/>
        <dbReference type="ChEBI" id="CHEBI:33019"/>
        <dbReference type="ChEBI" id="CHEBI:58043"/>
        <dbReference type="ChEBI" id="CHEBI:61557"/>
        <dbReference type="EC" id="3.6.1.9"/>
    </reaction>
</comment>
<evidence type="ECO:0000256" key="4">
    <source>
        <dbReference type="HAMAP-Rule" id="MF_00528"/>
    </source>
</evidence>
<reference evidence="5 6" key="1">
    <citation type="journal article" date="2015" name="Genome Announc.">
        <title>Complete Genome Sequence of Polypropylene Glycol- and Polyethylene Glycol-Degrading Sphingopyxis macrogoltabida Strain EY-1.</title>
        <authorList>
            <person name="Ohtsubo Y."/>
            <person name="Nagata Y."/>
            <person name="Numata M."/>
            <person name="Tsuchikane K."/>
            <person name="Hosoyama A."/>
            <person name="Yamazoe A."/>
            <person name="Tsuda M."/>
            <person name="Fujita N."/>
            <person name="Kawai F."/>
        </authorList>
    </citation>
    <scope>NUCLEOTIDE SEQUENCE [LARGE SCALE GENOMIC DNA]</scope>
    <source>
        <strain evidence="5 6">EY-1</strain>
    </source>
</reference>